<feature type="non-terminal residue" evidence="3">
    <location>
        <position position="109"/>
    </location>
</feature>
<dbReference type="Proteomes" id="UP001153555">
    <property type="component" value="Unassembled WGS sequence"/>
</dbReference>
<feature type="non-terminal residue" evidence="3">
    <location>
        <position position="1"/>
    </location>
</feature>
<feature type="domain" description="Retroviral polymerase SH3-like" evidence="2">
    <location>
        <begin position="13"/>
        <end position="60"/>
    </location>
</feature>
<organism evidence="3 4">
    <name type="scientific">Striga hermonthica</name>
    <name type="common">Purple witchweed</name>
    <name type="synonym">Buchnera hermonthica</name>
    <dbReference type="NCBI Taxonomy" id="68872"/>
    <lineage>
        <taxon>Eukaryota</taxon>
        <taxon>Viridiplantae</taxon>
        <taxon>Streptophyta</taxon>
        <taxon>Embryophyta</taxon>
        <taxon>Tracheophyta</taxon>
        <taxon>Spermatophyta</taxon>
        <taxon>Magnoliopsida</taxon>
        <taxon>eudicotyledons</taxon>
        <taxon>Gunneridae</taxon>
        <taxon>Pentapetalae</taxon>
        <taxon>asterids</taxon>
        <taxon>lamiids</taxon>
        <taxon>Lamiales</taxon>
        <taxon>Orobanchaceae</taxon>
        <taxon>Buchnereae</taxon>
        <taxon>Striga</taxon>
    </lineage>
</organism>
<name>A0A9N7NMH5_STRHE</name>
<accession>A0A9N7NMH5</accession>
<gene>
    <name evidence="3" type="ORF">SHERM_28482</name>
</gene>
<keyword evidence="4" id="KW-1185">Reference proteome</keyword>
<dbReference type="AlphaFoldDB" id="A0A9N7NMH5"/>
<dbReference type="EMBL" id="CACSLK010027838">
    <property type="protein sequence ID" value="CAA0833214.1"/>
    <property type="molecule type" value="Genomic_DNA"/>
</dbReference>
<evidence type="ECO:0000259" key="2">
    <source>
        <dbReference type="Pfam" id="PF25597"/>
    </source>
</evidence>
<evidence type="ECO:0000256" key="1">
    <source>
        <dbReference type="SAM" id="MobiDB-lite"/>
    </source>
</evidence>
<feature type="compositionally biased region" description="Basic and acidic residues" evidence="1">
    <location>
        <begin position="95"/>
        <end position="109"/>
    </location>
</feature>
<feature type="region of interest" description="Disordered" evidence="1">
    <location>
        <begin position="71"/>
        <end position="109"/>
    </location>
</feature>
<dbReference type="OrthoDB" id="1739418at2759"/>
<protein>
    <recommendedName>
        <fullName evidence="2">Retroviral polymerase SH3-like domain-containing protein</fullName>
    </recommendedName>
</protein>
<dbReference type="InterPro" id="IPR057670">
    <property type="entry name" value="SH3_retrovirus"/>
</dbReference>
<feature type="compositionally biased region" description="Polar residues" evidence="1">
    <location>
        <begin position="74"/>
        <end position="94"/>
    </location>
</feature>
<evidence type="ECO:0000313" key="4">
    <source>
        <dbReference type="Proteomes" id="UP001153555"/>
    </source>
</evidence>
<reference evidence="3" key="1">
    <citation type="submission" date="2019-12" db="EMBL/GenBank/DDBJ databases">
        <authorList>
            <person name="Scholes J."/>
        </authorList>
    </citation>
    <scope>NUCLEOTIDE SEQUENCE</scope>
</reference>
<comment type="caution">
    <text evidence="3">The sequence shown here is derived from an EMBL/GenBank/DDBJ whole genome shotgun (WGS) entry which is preliminary data.</text>
</comment>
<dbReference type="Pfam" id="PF25597">
    <property type="entry name" value="SH3_retrovirus"/>
    <property type="match status" value="1"/>
</dbReference>
<proteinExistence type="predicted"/>
<evidence type="ECO:0000313" key="3">
    <source>
        <dbReference type="EMBL" id="CAA0833214.1"/>
    </source>
</evidence>
<sequence length="109" mass="12537">MGLYYLCEAVVGGKLDMRSILCKFLGYPKESIGYYFYDPSEKKVFVSRNVVFLEEEFLSKNSGVIELNEEPQEIPQNTTNNIPVETGPSVTQPLRRSERIPRAPERLYL</sequence>